<organism evidence="6 7">
    <name type="scientific">Halalkalibaculum roseum</name>
    <dbReference type="NCBI Taxonomy" id="2709311"/>
    <lineage>
        <taxon>Bacteria</taxon>
        <taxon>Pseudomonadati</taxon>
        <taxon>Balneolota</taxon>
        <taxon>Balneolia</taxon>
        <taxon>Balneolales</taxon>
        <taxon>Balneolaceae</taxon>
        <taxon>Halalkalibaculum</taxon>
    </lineage>
</organism>
<dbReference type="GO" id="GO:0015562">
    <property type="term" value="F:efflux transmembrane transporter activity"/>
    <property type="evidence" value="ECO:0007669"/>
    <property type="project" value="TreeGrafter"/>
</dbReference>
<evidence type="ECO:0000313" key="6">
    <source>
        <dbReference type="EMBL" id="NGP75794.1"/>
    </source>
</evidence>
<dbReference type="EMBL" id="JAALLT010000001">
    <property type="protein sequence ID" value="NGP75794.1"/>
    <property type="molecule type" value="Genomic_DNA"/>
</dbReference>
<dbReference type="SUPFAM" id="SSF111369">
    <property type="entry name" value="HlyD-like secretion proteins"/>
    <property type="match status" value="1"/>
</dbReference>
<dbReference type="Gene3D" id="1.10.287.470">
    <property type="entry name" value="Helix hairpin bin"/>
    <property type="match status" value="1"/>
</dbReference>
<feature type="signal peptide" evidence="3">
    <location>
        <begin position="1"/>
        <end position="26"/>
    </location>
</feature>
<dbReference type="RefSeq" id="WP_165139413.1">
    <property type="nucleotide sequence ID" value="NZ_JAALLT010000001.1"/>
</dbReference>
<dbReference type="Pfam" id="PF25917">
    <property type="entry name" value="BSH_RND"/>
    <property type="match status" value="1"/>
</dbReference>
<dbReference type="GO" id="GO:1990281">
    <property type="term" value="C:efflux pump complex"/>
    <property type="evidence" value="ECO:0007669"/>
    <property type="project" value="TreeGrafter"/>
</dbReference>
<evidence type="ECO:0000259" key="4">
    <source>
        <dbReference type="Pfam" id="PF25917"/>
    </source>
</evidence>
<dbReference type="AlphaFoldDB" id="A0A6M1SXF0"/>
<name>A0A6M1SXF0_9BACT</name>
<dbReference type="Pfam" id="PF25954">
    <property type="entry name" value="Beta-barrel_RND_2"/>
    <property type="match status" value="1"/>
</dbReference>
<dbReference type="Gene3D" id="2.40.30.170">
    <property type="match status" value="1"/>
</dbReference>
<dbReference type="PROSITE" id="PS51257">
    <property type="entry name" value="PROKAR_LIPOPROTEIN"/>
    <property type="match status" value="1"/>
</dbReference>
<sequence length="367" mass="39579">MKKVKSVYKSLKATPLLVLLALTVTAVSCGPSEEAEVSSSEAISVNLQQAALQTVPASYRFSGKVKSDNTVRLSTKVSGKIVQLSVEEGDYVSKGETLVRIKDDNLQAQKTQVEAGLSEARASLANTEKNYERMKALFEKESATQKELDDITTQYEMSKAKVQSLEAKLAEIRDMIDYTDLQAPFNGYVVSKMASEGDLAGPGQPLLSIEKETVMKVVVTVPETQISLFNPKDTVTFDVRAVGKMNIQGVVASINPSGNPASRQFSVEISIPDLSQMQGLKSGMFAEVGLLSSGDQKITVPETAIVERGQLTGIYTLNSNSEAVLRWVRLGDKNNGTVEILSGLAPGESFVASYEGAIREGQKVNVQ</sequence>
<feature type="domain" description="CusB-like beta-barrel" evidence="5">
    <location>
        <begin position="217"/>
        <end position="291"/>
    </location>
</feature>
<dbReference type="InterPro" id="IPR058792">
    <property type="entry name" value="Beta-barrel_RND_2"/>
</dbReference>
<keyword evidence="2" id="KW-0175">Coiled coil</keyword>
<dbReference type="InterPro" id="IPR058625">
    <property type="entry name" value="MdtA-like_BSH"/>
</dbReference>
<comment type="caution">
    <text evidence="6">The sequence shown here is derived from an EMBL/GenBank/DDBJ whole genome shotgun (WGS) entry which is preliminary data.</text>
</comment>
<evidence type="ECO:0000313" key="7">
    <source>
        <dbReference type="Proteomes" id="UP000473278"/>
    </source>
</evidence>
<protein>
    <submittedName>
        <fullName evidence="6">Efflux RND transporter periplasmic adaptor subunit</fullName>
    </submittedName>
</protein>
<dbReference type="Proteomes" id="UP000473278">
    <property type="component" value="Unassembled WGS sequence"/>
</dbReference>
<gene>
    <name evidence="6" type="ORF">G3570_04065</name>
</gene>
<keyword evidence="3" id="KW-0732">Signal</keyword>
<dbReference type="InterPro" id="IPR006143">
    <property type="entry name" value="RND_pump_MFP"/>
</dbReference>
<keyword evidence="7" id="KW-1185">Reference proteome</keyword>
<feature type="coiled-coil region" evidence="2">
    <location>
        <begin position="117"/>
        <end position="175"/>
    </location>
</feature>
<accession>A0A6M1SXF0</accession>
<feature type="chain" id="PRO_5026822902" evidence="3">
    <location>
        <begin position="27"/>
        <end position="367"/>
    </location>
</feature>
<dbReference type="PANTHER" id="PTHR30469:SF15">
    <property type="entry name" value="HLYD FAMILY OF SECRETION PROTEINS"/>
    <property type="match status" value="1"/>
</dbReference>
<evidence type="ECO:0000256" key="2">
    <source>
        <dbReference type="SAM" id="Coils"/>
    </source>
</evidence>
<feature type="domain" description="Multidrug resistance protein MdtA-like barrel-sandwich hybrid" evidence="4">
    <location>
        <begin position="69"/>
        <end position="205"/>
    </location>
</feature>
<evidence type="ECO:0000256" key="3">
    <source>
        <dbReference type="SAM" id="SignalP"/>
    </source>
</evidence>
<comment type="similarity">
    <text evidence="1">Belongs to the membrane fusion protein (MFP) (TC 8.A.1) family.</text>
</comment>
<dbReference type="NCBIfam" id="TIGR01730">
    <property type="entry name" value="RND_mfp"/>
    <property type="match status" value="1"/>
</dbReference>
<evidence type="ECO:0000256" key="1">
    <source>
        <dbReference type="ARBA" id="ARBA00009477"/>
    </source>
</evidence>
<dbReference type="PANTHER" id="PTHR30469">
    <property type="entry name" value="MULTIDRUG RESISTANCE PROTEIN MDTA"/>
    <property type="match status" value="1"/>
</dbReference>
<evidence type="ECO:0000259" key="5">
    <source>
        <dbReference type="Pfam" id="PF25954"/>
    </source>
</evidence>
<proteinExistence type="inferred from homology"/>
<reference evidence="6 7" key="1">
    <citation type="submission" date="2020-02" db="EMBL/GenBank/DDBJ databases">
        <title>Balneolaceae bacterium YR4-1, complete genome.</title>
        <authorList>
            <person name="Li Y."/>
            <person name="Wu S."/>
        </authorList>
    </citation>
    <scope>NUCLEOTIDE SEQUENCE [LARGE SCALE GENOMIC DNA]</scope>
    <source>
        <strain evidence="6 7">YR4-1</strain>
    </source>
</reference>
<dbReference type="Gene3D" id="2.40.50.100">
    <property type="match status" value="1"/>
</dbReference>
<dbReference type="Gene3D" id="2.40.420.20">
    <property type="match status" value="1"/>
</dbReference>